<feature type="compositionally biased region" description="Polar residues" evidence="1">
    <location>
        <begin position="173"/>
        <end position="189"/>
    </location>
</feature>
<feature type="transmembrane region" description="Helical" evidence="2">
    <location>
        <begin position="17"/>
        <end position="35"/>
    </location>
</feature>
<evidence type="ECO:0000256" key="1">
    <source>
        <dbReference type="SAM" id="MobiDB-lite"/>
    </source>
</evidence>
<dbReference type="WBParaSite" id="Hba_03804">
    <property type="protein sequence ID" value="Hba_03804"/>
    <property type="gene ID" value="Hba_03804"/>
</dbReference>
<proteinExistence type="predicted"/>
<keyword evidence="2" id="KW-0812">Transmembrane</keyword>
<accession>A0A1I7WFV4</accession>
<name>A0A1I7WFV4_HETBA</name>
<evidence type="ECO:0000313" key="4">
    <source>
        <dbReference type="WBParaSite" id="Hba_03804"/>
    </source>
</evidence>
<evidence type="ECO:0000313" key="3">
    <source>
        <dbReference type="Proteomes" id="UP000095283"/>
    </source>
</evidence>
<organism evidence="3 4">
    <name type="scientific">Heterorhabditis bacteriophora</name>
    <name type="common">Entomopathogenic nematode worm</name>
    <dbReference type="NCBI Taxonomy" id="37862"/>
    <lineage>
        <taxon>Eukaryota</taxon>
        <taxon>Metazoa</taxon>
        <taxon>Ecdysozoa</taxon>
        <taxon>Nematoda</taxon>
        <taxon>Chromadorea</taxon>
        <taxon>Rhabditida</taxon>
        <taxon>Rhabditina</taxon>
        <taxon>Rhabditomorpha</taxon>
        <taxon>Strongyloidea</taxon>
        <taxon>Heterorhabditidae</taxon>
        <taxon>Heterorhabditis</taxon>
    </lineage>
</organism>
<reference evidence="4" key="1">
    <citation type="submission" date="2016-11" db="UniProtKB">
        <authorList>
            <consortium name="WormBaseParasite"/>
        </authorList>
    </citation>
    <scope>IDENTIFICATION</scope>
</reference>
<keyword evidence="3" id="KW-1185">Reference proteome</keyword>
<feature type="compositionally biased region" description="Basic and acidic residues" evidence="1">
    <location>
        <begin position="372"/>
        <end position="388"/>
    </location>
</feature>
<keyword evidence="2" id="KW-0472">Membrane</keyword>
<evidence type="ECO:0000256" key="2">
    <source>
        <dbReference type="SAM" id="Phobius"/>
    </source>
</evidence>
<keyword evidence="2" id="KW-1133">Transmembrane helix</keyword>
<feature type="region of interest" description="Disordered" evidence="1">
    <location>
        <begin position="354"/>
        <end position="396"/>
    </location>
</feature>
<dbReference type="Proteomes" id="UP000095283">
    <property type="component" value="Unplaced"/>
</dbReference>
<protein>
    <submittedName>
        <fullName evidence="4">TPR_REGION domain-containing protein</fullName>
    </submittedName>
</protein>
<dbReference type="AlphaFoldDB" id="A0A1I7WFV4"/>
<sequence length="521" mass="60120">MKNSSRNNKLCPAQQRLPFIVLLLFNISPDLFLFFRRIKASRSIPKLSKKFSCLRALGSLLIDVRKYVDVAIQLPENTEGAHRYATECMLEYKKYSTAMTSLSEIFKQKGELKLKTWRDSCPQARSEKQWSTHDLIQVLTALTRNGQNNARNQIQFKIERTQPLIVEAKTSEFMGQQSTKTNSQQLQSSPKRKLSTKPIPTNRFETATLAPKDMNLVTQASNTDIKNQPVGTFNTRRFKTRLRLLHFTKVKCQAFLSLHPLSNESGRHRNKRLFSWCSHPREKRPIKDIDKSIFPIGKFSAYVPLSSVLLPLIFFRLSVHLYLAYCALCKLGAVSYKFHRINIDSHYHYDKLASETKHRSSSGEHSPNVPHHNTDHNTTEGHPKKCQDIKSGTSDKQWMTHSGRNSYLTGPQSNQKDLFLEMQRQKEIPWMAKHSMEKIDGLITVRELFEKRIEKPNMTTVSANCTIMHIEGMISLLLFFRSFSVTTLIISRYIVDCLLLYIKVLLPKFEIVLNYTTVPHG</sequence>
<feature type="region of interest" description="Disordered" evidence="1">
    <location>
        <begin position="173"/>
        <end position="198"/>
    </location>
</feature>